<proteinExistence type="predicted"/>
<accession>X1N3Q5</accession>
<gene>
    <name evidence="1" type="ORF">S06H3_37611</name>
</gene>
<comment type="caution">
    <text evidence="1">The sequence shown here is derived from an EMBL/GenBank/DDBJ whole genome shotgun (WGS) entry which is preliminary data.</text>
</comment>
<name>X1N3Q5_9ZZZZ</name>
<dbReference type="EMBL" id="BARV01022867">
    <property type="protein sequence ID" value="GAI24901.1"/>
    <property type="molecule type" value="Genomic_DNA"/>
</dbReference>
<protein>
    <submittedName>
        <fullName evidence="1">Uncharacterized protein</fullName>
    </submittedName>
</protein>
<dbReference type="AlphaFoldDB" id="X1N3Q5"/>
<reference evidence="1" key="1">
    <citation type="journal article" date="2014" name="Front. Microbiol.">
        <title>High frequency of phylogenetically diverse reductive dehalogenase-homologous genes in deep subseafloor sedimentary metagenomes.</title>
        <authorList>
            <person name="Kawai M."/>
            <person name="Futagami T."/>
            <person name="Toyoda A."/>
            <person name="Takaki Y."/>
            <person name="Nishi S."/>
            <person name="Hori S."/>
            <person name="Arai W."/>
            <person name="Tsubouchi T."/>
            <person name="Morono Y."/>
            <person name="Uchiyama I."/>
            <person name="Ito T."/>
            <person name="Fujiyama A."/>
            <person name="Inagaki F."/>
            <person name="Takami H."/>
        </authorList>
    </citation>
    <scope>NUCLEOTIDE SEQUENCE</scope>
    <source>
        <strain evidence="1">Expedition CK06-06</strain>
    </source>
</reference>
<evidence type="ECO:0000313" key="1">
    <source>
        <dbReference type="EMBL" id="GAI24901.1"/>
    </source>
</evidence>
<organism evidence="1">
    <name type="scientific">marine sediment metagenome</name>
    <dbReference type="NCBI Taxonomy" id="412755"/>
    <lineage>
        <taxon>unclassified sequences</taxon>
        <taxon>metagenomes</taxon>
        <taxon>ecological metagenomes</taxon>
    </lineage>
</organism>
<feature type="non-terminal residue" evidence="1">
    <location>
        <position position="1"/>
    </location>
</feature>
<sequence>AGGTIYLKGESIEITGNVKAKGGRGTEQTVYNMRGGNGSDGRIRIDYGSLSSTDTISPTPYKEFSRWMETFKIYAVI</sequence>